<sequence length="152" mass="17176">MTFIPFFHVGFLVDDLEKGMESFGKAFGVTWTVPDIGTVDFWQRAEGEAPLDLVVAYSRQGPPYIELLQSQESGLFNTAQGEGFHHIGMWEPDCEGREAELIKEGITPIATQYTSEREIIVSYFDPDALHGVMLELVDEGRKPIMEKWFTSL</sequence>
<dbReference type="AlphaFoldDB" id="A0A6J7A441"/>
<proteinExistence type="predicted"/>
<dbReference type="EMBL" id="CAFABK010000019">
    <property type="protein sequence ID" value="CAB4827484.1"/>
    <property type="molecule type" value="Genomic_DNA"/>
</dbReference>
<evidence type="ECO:0000313" key="1">
    <source>
        <dbReference type="EMBL" id="CAB4827484.1"/>
    </source>
</evidence>
<name>A0A6J7A441_9ZZZZ</name>
<protein>
    <submittedName>
        <fullName evidence="1">Unannotated protein</fullName>
    </submittedName>
</protein>
<dbReference type="Gene3D" id="3.10.180.10">
    <property type="entry name" value="2,3-Dihydroxybiphenyl 1,2-Dioxygenase, domain 1"/>
    <property type="match status" value="1"/>
</dbReference>
<dbReference type="InterPro" id="IPR029068">
    <property type="entry name" value="Glyas_Bleomycin-R_OHBP_Dase"/>
</dbReference>
<dbReference type="Pfam" id="PF13669">
    <property type="entry name" value="Glyoxalase_4"/>
    <property type="match status" value="1"/>
</dbReference>
<accession>A0A6J7A441</accession>
<organism evidence="1">
    <name type="scientific">freshwater metagenome</name>
    <dbReference type="NCBI Taxonomy" id="449393"/>
    <lineage>
        <taxon>unclassified sequences</taxon>
        <taxon>metagenomes</taxon>
        <taxon>ecological metagenomes</taxon>
    </lineage>
</organism>
<gene>
    <name evidence="1" type="ORF">UFOPK3204_00606</name>
</gene>
<reference evidence="1" key="1">
    <citation type="submission" date="2020-05" db="EMBL/GenBank/DDBJ databases">
        <authorList>
            <person name="Chiriac C."/>
            <person name="Salcher M."/>
            <person name="Ghai R."/>
            <person name="Kavagutti S V."/>
        </authorList>
    </citation>
    <scope>NUCLEOTIDE SEQUENCE</scope>
</reference>
<dbReference type="SUPFAM" id="SSF54593">
    <property type="entry name" value="Glyoxalase/Bleomycin resistance protein/Dihydroxybiphenyl dioxygenase"/>
    <property type="match status" value="1"/>
</dbReference>